<keyword evidence="1" id="KW-0472">Membrane</keyword>
<dbReference type="AlphaFoldDB" id="A0A317KDJ1"/>
<accession>A0A317KDJ1</accession>
<feature type="transmembrane region" description="Helical" evidence="1">
    <location>
        <begin position="129"/>
        <end position="147"/>
    </location>
</feature>
<sequence length="203" mass="21905">MVFFAIRVVAERRGATTWHPHHIAERYQLFTLIVLGEVVLSTSVTIQSGIDAGNPRLWSLAVAGALIVFALWWLYFDRPGALPPASLRGAVFWGYGHYLVFAAIAAVGAGLAVAVDHDLHRAHVSGRTAGYATALPVAVYLLSLWALHLRSKRGLGVVLFPVAAVLVLMAPWLPAPIQVIAGLLCALVALTLIVRYRTATRTP</sequence>
<dbReference type="Proteomes" id="UP000245683">
    <property type="component" value="Unassembled WGS sequence"/>
</dbReference>
<keyword evidence="1" id="KW-1133">Transmembrane helix</keyword>
<feature type="transmembrane region" description="Helical" evidence="1">
    <location>
        <begin position="29"/>
        <end position="50"/>
    </location>
</feature>
<proteinExistence type="predicted"/>
<evidence type="ECO:0000256" key="1">
    <source>
        <dbReference type="SAM" id="Phobius"/>
    </source>
</evidence>
<feature type="transmembrane region" description="Helical" evidence="1">
    <location>
        <begin position="154"/>
        <end position="173"/>
    </location>
</feature>
<dbReference type="OrthoDB" id="7698234at2"/>
<dbReference type="PANTHER" id="PTHR36840">
    <property type="entry name" value="BLL5714 PROTEIN"/>
    <property type="match status" value="1"/>
</dbReference>
<comment type="caution">
    <text evidence="2">The sequence shown here is derived from an EMBL/GenBank/DDBJ whole genome shotgun (WGS) entry which is preliminary data.</text>
</comment>
<keyword evidence="1" id="KW-0812">Transmembrane</keyword>
<dbReference type="Pfam" id="PF06772">
    <property type="entry name" value="LtrA"/>
    <property type="match status" value="1"/>
</dbReference>
<gene>
    <name evidence="2" type="ORF">DLJ46_05785</name>
</gene>
<feature type="transmembrane region" description="Helical" evidence="1">
    <location>
        <begin position="179"/>
        <end position="196"/>
    </location>
</feature>
<dbReference type="InterPro" id="IPR010640">
    <property type="entry name" value="Low_temperature_requirement_A"/>
</dbReference>
<protein>
    <recommendedName>
        <fullName evidence="4">Low temperature requirement protein A</fullName>
    </recommendedName>
</protein>
<organism evidence="2 3">
    <name type="scientific">Micromonospora globispora</name>
    <dbReference type="NCBI Taxonomy" id="1450148"/>
    <lineage>
        <taxon>Bacteria</taxon>
        <taxon>Bacillati</taxon>
        <taxon>Actinomycetota</taxon>
        <taxon>Actinomycetes</taxon>
        <taxon>Micromonosporales</taxon>
        <taxon>Micromonosporaceae</taxon>
        <taxon>Micromonospora</taxon>
    </lineage>
</organism>
<evidence type="ECO:0008006" key="4">
    <source>
        <dbReference type="Google" id="ProtNLM"/>
    </source>
</evidence>
<evidence type="ECO:0000313" key="3">
    <source>
        <dbReference type="Proteomes" id="UP000245683"/>
    </source>
</evidence>
<feature type="transmembrane region" description="Helical" evidence="1">
    <location>
        <begin position="56"/>
        <end position="76"/>
    </location>
</feature>
<name>A0A317KDJ1_9ACTN</name>
<dbReference type="RefSeq" id="WP_109943633.1">
    <property type="nucleotide sequence ID" value="NZ_QGSV01000097.1"/>
</dbReference>
<feature type="transmembrane region" description="Helical" evidence="1">
    <location>
        <begin position="97"/>
        <end position="117"/>
    </location>
</feature>
<keyword evidence="3" id="KW-1185">Reference proteome</keyword>
<evidence type="ECO:0000313" key="2">
    <source>
        <dbReference type="EMBL" id="PWU51005.1"/>
    </source>
</evidence>
<dbReference type="EMBL" id="QGSV01000097">
    <property type="protein sequence ID" value="PWU51005.1"/>
    <property type="molecule type" value="Genomic_DNA"/>
</dbReference>
<reference evidence="3" key="1">
    <citation type="submission" date="2018-05" db="EMBL/GenBank/DDBJ databases">
        <title>Micromonospora globispora sp. nov. and Micromonospora rugosa sp. nov., isolated from marine sediment.</title>
        <authorList>
            <person name="Carro L."/>
            <person name="Aysel V."/>
            <person name="Cetin D."/>
            <person name="Igual J.M."/>
            <person name="Klenk H.-P."/>
            <person name="Trujillo M.E."/>
            <person name="Sahin N."/>
        </authorList>
    </citation>
    <scope>NUCLEOTIDE SEQUENCE [LARGE SCALE GENOMIC DNA]</scope>
    <source>
        <strain evidence="3">S2904</strain>
    </source>
</reference>
<dbReference type="PANTHER" id="PTHR36840:SF1">
    <property type="entry name" value="BLL5714 PROTEIN"/>
    <property type="match status" value="1"/>
</dbReference>